<evidence type="ECO:0008006" key="3">
    <source>
        <dbReference type="Google" id="ProtNLM"/>
    </source>
</evidence>
<sequence length="131" mass="14672">MGGLREAPLRLRGCLPANARTLSRRYRASSARECVISRRCDVSGCRVLAAVTSTLARGVLRPASCGDRLRLAFHNKAPYVATVYNWFNEFERGRTNLTDDLREGRSSTATTEDNISAVWFLIETDKIVSYQ</sequence>
<protein>
    <recommendedName>
        <fullName evidence="3">Mos1 transposase HTH domain-containing protein</fullName>
    </recommendedName>
</protein>
<keyword evidence="2" id="KW-1185">Reference proteome</keyword>
<proteinExistence type="predicted"/>
<dbReference type="OrthoDB" id="10017160at2759"/>
<dbReference type="Proteomes" id="UP000299102">
    <property type="component" value="Unassembled WGS sequence"/>
</dbReference>
<dbReference type="EMBL" id="BGZK01000626">
    <property type="protein sequence ID" value="GBP53495.1"/>
    <property type="molecule type" value="Genomic_DNA"/>
</dbReference>
<gene>
    <name evidence="1" type="ORF">EVAR_49682_1</name>
</gene>
<evidence type="ECO:0000313" key="2">
    <source>
        <dbReference type="Proteomes" id="UP000299102"/>
    </source>
</evidence>
<organism evidence="1 2">
    <name type="scientific">Eumeta variegata</name>
    <name type="common">Bagworm moth</name>
    <name type="synonym">Eumeta japonica</name>
    <dbReference type="NCBI Taxonomy" id="151549"/>
    <lineage>
        <taxon>Eukaryota</taxon>
        <taxon>Metazoa</taxon>
        <taxon>Ecdysozoa</taxon>
        <taxon>Arthropoda</taxon>
        <taxon>Hexapoda</taxon>
        <taxon>Insecta</taxon>
        <taxon>Pterygota</taxon>
        <taxon>Neoptera</taxon>
        <taxon>Endopterygota</taxon>
        <taxon>Lepidoptera</taxon>
        <taxon>Glossata</taxon>
        <taxon>Ditrysia</taxon>
        <taxon>Tineoidea</taxon>
        <taxon>Psychidae</taxon>
        <taxon>Oiketicinae</taxon>
        <taxon>Eumeta</taxon>
    </lineage>
</organism>
<evidence type="ECO:0000313" key="1">
    <source>
        <dbReference type="EMBL" id="GBP53495.1"/>
    </source>
</evidence>
<reference evidence="1 2" key="1">
    <citation type="journal article" date="2019" name="Commun. Biol.">
        <title>The bagworm genome reveals a unique fibroin gene that provides high tensile strength.</title>
        <authorList>
            <person name="Kono N."/>
            <person name="Nakamura H."/>
            <person name="Ohtoshi R."/>
            <person name="Tomita M."/>
            <person name="Numata K."/>
            <person name="Arakawa K."/>
        </authorList>
    </citation>
    <scope>NUCLEOTIDE SEQUENCE [LARGE SCALE GENOMIC DNA]</scope>
</reference>
<comment type="caution">
    <text evidence="1">The sequence shown here is derived from an EMBL/GenBank/DDBJ whole genome shotgun (WGS) entry which is preliminary data.</text>
</comment>
<dbReference type="AlphaFoldDB" id="A0A4C1WTR1"/>
<name>A0A4C1WTR1_EUMVA</name>
<accession>A0A4C1WTR1</accession>